<feature type="compositionally biased region" description="Low complexity" evidence="1">
    <location>
        <begin position="214"/>
        <end position="226"/>
    </location>
</feature>
<evidence type="ECO:0000256" key="1">
    <source>
        <dbReference type="SAM" id="MobiDB-lite"/>
    </source>
</evidence>
<comment type="caution">
    <text evidence="3">The sequence shown here is derived from an EMBL/GenBank/DDBJ whole genome shotgun (WGS) entry which is preliminary data.</text>
</comment>
<keyword evidence="2" id="KW-0812">Transmembrane</keyword>
<reference evidence="3 4" key="1">
    <citation type="submission" date="2019-03" db="EMBL/GenBank/DDBJ databases">
        <title>Lake Tanganyika Metagenome-Assembled Genomes (MAGs).</title>
        <authorList>
            <person name="Tran P."/>
        </authorList>
    </citation>
    <scope>NUCLEOTIDE SEQUENCE [LARGE SCALE GENOMIC DNA]</scope>
    <source>
        <strain evidence="3">K_DeepCast_65m_m2_236</strain>
    </source>
</reference>
<evidence type="ECO:0000313" key="4">
    <source>
        <dbReference type="Proteomes" id="UP000703893"/>
    </source>
</evidence>
<feature type="compositionally biased region" description="Low complexity" evidence="1">
    <location>
        <begin position="234"/>
        <end position="247"/>
    </location>
</feature>
<dbReference type="EMBL" id="VGJX01000068">
    <property type="protein sequence ID" value="MBM3273879.1"/>
    <property type="molecule type" value="Genomic_DNA"/>
</dbReference>
<feature type="region of interest" description="Disordered" evidence="1">
    <location>
        <begin position="214"/>
        <end position="247"/>
    </location>
</feature>
<evidence type="ECO:0000313" key="3">
    <source>
        <dbReference type="EMBL" id="MBM3273879.1"/>
    </source>
</evidence>
<organism evidence="3 4">
    <name type="scientific">Candidatus Tanganyikabacteria bacterium</name>
    <dbReference type="NCBI Taxonomy" id="2961651"/>
    <lineage>
        <taxon>Bacteria</taxon>
        <taxon>Bacillati</taxon>
        <taxon>Candidatus Sericytochromatia</taxon>
        <taxon>Candidatus Tanganyikabacteria</taxon>
    </lineage>
</organism>
<feature type="transmembrane region" description="Helical" evidence="2">
    <location>
        <begin position="171"/>
        <end position="191"/>
    </location>
</feature>
<keyword evidence="2" id="KW-0472">Membrane</keyword>
<protein>
    <submittedName>
        <fullName evidence="3">Uncharacterized protein</fullName>
    </submittedName>
</protein>
<sequence length="247" mass="25049">MAISGAVSGPGLSYGAPAGAQAGQSNKDASGIRMAAPIVRSALDVRNITNPYRVGMFGRGYDSYGGFGGYGSYGYAGRGWLGPRAAGGYLERPGFGGAIGHSFMNLPGMLAKNALLAGLLSLISNGADLIGGKVDGKQFLAHTMADTAAYTGIGVSATMVGGLIGSLVPGIGTLVGILAGAAVSFFLAKLYEDQLRPGFSKTMEIKLLGASQSPLQPLPNQSQQPWLPAPSWPAPAAASARSTPAMR</sequence>
<dbReference type="AlphaFoldDB" id="A0A937X0T9"/>
<dbReference type="Proteomes" id="UP000703893">
    <property type="component" value="Unassembled WGS sequence"/>
</dbReference>
<accession>A0A937X0T9</accession>
<gene>
    <name evidence="3" type="ORF">FJZ00_01905</name>
</gene>
<proteinExistence type="predicted"/>
<evidence type="ECO:0000256" key="2">
    <source>
        <dbReference type="SAM" id="Phobius"/>
    </source>
</evidence>
<keyword evidence="2" id="KW-1133">Transmembrane helix</keyword>
<name>A0A937X0T9_9BACT</name>